<dbReference type="Proteomes" id="UP000650466">
    <property type="component" value="Unassembled WGS sequence"/>
</dbReference>
<evidence type="ECO:0008006" key="3">
    <source>
        <dbReference type="Google" id="ProtNLM"/>
    </source>
</evidence>
<reference evidence="1" key="1">
    <citation type="submission" date="2020-09" db="EMBL/GenBank/DDBJ databases">
        <title>Draft Genome Sequence of Paenibacillus sp. WST5.</title>
        <authorList>
            <person name="Bao Z."/>
        </authorList>
    </citation>
    <scope>NUCLEOTIDE SEQUENCE</scope>
    <source>
        <strain evidence="1">WST5</strain>
    </source>
</reference>
<proteinExistence type="predicted"/>
<name>A0A926KNP0_9BACL</name>
<evidence type="ECO:0000313" key="2">
    <source>
        <dbReference type="Proteomes" id="UP000650466"/>
    </source>
</evidence>
<comment type="caution">
    <text evidence="1">The sequence shown here is derived from an EMBL/GenBank/DDBJ whole genome shotgun (WGS) entry which is preliminary data.</text>
</comment>
<keyword evidence="2" id="KW-1185">Reference proteome</keyword>
<dbReference type="EMBL" id="JACVVD010000002">
    <property type="protein sequence ID" value="MBD0379469.1"/>
    <property type="molecule type" value="Genomic_DNA"/>
</dbReference>
<sequence length="102" mass="11904">MSRKEMEEQIIRNYQRDEQMMILVFAQWCINNDLDPAELYRRAYPDQTDNIALQQALDLTVSKEEAGEVPDDTLLGVLSLFGNEELAFIVTEEIAKRPRRSR</sequence>
<organism evidence="1 2">
    <name type="scientific">Paenibacillus sedimenti</name>
    <dbReference type="NCBI Taxonomy" id="2770274"/>
    <lineage>
        <taxon>Bacteria</taxon>
        <taxon>Bacillati</taxon>
        <taxon>Bacillota</taxon>
        <taxon>Bacilli</taxon>
        <taxon>Bacillales</taxon>
        <taxon>Paenibacillaceae</taxon>
        <taxon>Paenibacillus</taxon>
    </lineage>
</organism>
<accession>A0A926KNP0</accession>
<gene>
    <name evidence="1" type="ORF">ICC18_05030</name>
</gene>
<protein>
    <recommendedName>
        <fullName evidence="3">YxiS</fullName>
    </recommendedName>
</protein>
<evidence type="ECO:0000313" key="1">
    <source>
        <dbReference type="EMBL" id="MBD0379469.1"/>
    </source>
</evidence>
<dbReference type="AlphaFoldDB" id="A0A926KNP0"/>
<dbReference type="RefSeq" id="WP_188173292.1">
    <property type="nucleotide sequence ID" value="NZ_JACVVD010000002.1"/>
</dbReference>